<keyword evidence="2" id="KW-1185">Reference proteome</keyword>
<organism evidence="1 2">
    <name type="scientific">Cryptococcus bacillisporus CA1873</name>
    <dbReference type="NCBI Taxonomy" id="1296111"/>
    <lineage>
        <taxon>Eukaryota</taxon>
        <taxon>Fungi</taxon>
        <taxon>Dikarya</taxon>
        <taxon>Basidiomycota</taxon>
        <taxon>Agaricomycotina</taxon>
        <taxon>Tremellomycetes</taxon>
        <taxon>Tremellales</taxon>
        <taxon>Cryptococcaceae</taxon>
        <taxon>Cryptococcus</taxon>
        <taxon>Cryptococcus gattii species complex</taxon>
    </lineage>
</organism>
<dbReference type="EMBL" id="KN848893">
    <property type="protein sequence ID" value="KIR67054.1"/>
    <property type="molecule type" value="Genomic_DNA"/>
</dbReference>
<dbReference type="Proteomes" id="UP000053800">
    <property type="component" value="Unassembled WGS sequence"/>
</dbReference>
<protein>
    <submittedName>
        <fullName evidence="1">Uncharacterized protein</fullName>
    </submittedName>
</protein>
<feature type="non-terminal residue" evidence="1">
    <location>
        <position position="1"/>
    </location>
</feature>
<sequence>VITEDSCSRDTGGGHLPVALRSHTLLIVLNQEDLEEGCLIYTCVSPSFNQRDY</sequence>
<gene>
    <name evidence="1" type="ORF">I314_02267</name>
</gene>
<evidence type="ECO:0000313" key="1">
    <source>
        <dbReference type="EMBL" id="KIR67054.1"/>
    </source>
</evidence>
<reference evidence="1 2" key="1">
    <citation type="submission" date="2015-01" db="EMBL/GenBank/DDBJ databases">
        <title>The Genome Sequence of Cryptococcus gattii CA1873.</title>
        <authorList>
            <consortium name="The Broad Institute Genomics Platform"/>
            <person name="Cuomo C."/>
            <person name="Litvintseva A."/>
            <person name="Chen Y."/>
            <person name="Heitman J."/>
            <person name="Sun S."/>
            <person name="Springer D."/>
            <person name="Dromer F."/>
            <person name="Young S."/>
            <person name="Zeng Q."/>
            <person name="Gargeya S."/>
            <person name="Abouelleil A."/>
            <person name="Alvarado L."/>
            <person name="Chapman S.B."/>
            <person name="Gainer-Dewar J."/>
            <person name="Goldberg J."/>
            <person name="Griggs A."/>
            <person name="Gujja S."/>
            <person name="Hansen M."/>
            <person name="Howarth C."/>
            <person name="Imamovic A."/>
            <person name="Larimer J."/>
            <person name="Murphy C."/>
            <person name="Naylor J."/>
            <person name="Pearson M."/>
            <person name="Priest M."/>
            <person name="Roberts A."/>
            <person name="Saif S."/>
            <person name="Shea T."/>
            <person name="Sykes S."/>
            <person name="Wortman J."/>
            <person name="Nusbaum C."/>
            <person name="Birren B."/>
        </authorList>
    </citation>
    <scope>NUCLEOTIDE SEQUENCE [LARGE SCALE GENOMIC DNA]</scope>
    <source>
        <strain evidence="1 2">CA1873</strain>
    </source>
</reference>
<proteinExistence type="predicted"/>
<name>A0ABR5BD21_CRYGA</name>
<evidence type="ECO:0000313" key="2">
    <source>
        <dbReference type="Proteomes" id="UP000053800"/>
    </source>
</evidence>
<accession>A0ABR5BD21</accession>